<dbReference type="EMBL" id="WVHT01000001">
    <property type="protein sequence ID" value="MXV49721.1"/>
    <property type="molecule type" value="Genomic_DNA"/>
</dbReference>
<gene>
    <name evidence="1" type="ORF">GS399_01970</name>
</gene>
<comment type="caution">
    <text evidence="1">The sequence shown here is derived from an EMBL/GenBank/DDBJ whole genome shotgun (WGS) entry which is preliminary data.</text>
</comment>
<dbReference type="Pfam" id="PF13671">
    <property type="entry name" value="AAA_33"/>
    <property type="match status" value="1"/>
</dbReference>
<dbReference type="AlphaFoldDB" id="A0A7K1Y5P5"/>
<dbReference type="InterPro" id="IPR052732">
    <property type="entry name" value="Cell-binding_unc_protein"/>
</dbReference>
<reference evidence="1 2" key="1">
    <citation type="submission" date="2019-11" db="EMBL/GenBank/DDBJ databases">
        <title>Pedobacter sp. HMF7647 Genome sequencing and assembly.</title>
        <authorList>
            <person name="Kang H."/>
            <person name="Kim H."/>
            <person name="Joh K."/>
        </authorList>
    </citation>
    <scope>NUCLEOTIDE SEQUENCE [LARGE SCALE GENOMIC DNA]</scope>
    <source>
        <strain evidence="1 2">HMF7647</strain>
    </source>
</reference>
<dbReference type="Proteomes" id="UP000466586">
    <property type="component" value="Unassembled WGS sequence"/>
</dbReference>
<dbReference type="PANTHER" id="PTHR43883:SF1">
    <property type="entry name" value="GLUCONOKINASE"/>
    <property type="match status" value="1"/>
</dbReference>
<sequence length="177" mass="20730">MPEAAGDKSALHLICGLPGSGKSTLAKEIAREYNAIRFCPDEWIKTIWKETAETEGNTFRSNIEQLQWELAKSILKQGIDVIIEWGTWWQNEREKLRDEAKSVGAMVRFYYLDAPREVLRERILERNKLEHPREFHIPESEIDEFLDICFLSIEIPGQYELSTYDFVDLRVTQHSQE</sequence>
<dbReference type="Gene3D" id="3.40.50.300">
    <property type="entry name" value="P-loop containing nucleotide triphosphate hydrolases"/>
    <property type="match status" value="1"/>
</dbReference>
<keyword evidence="2" id="KW-1185">Reference proteome</keyword>
<evidence type="ECO:0000313" key="1">
    <source>
        <dbReference type="EMBL" id="MXV49721.1"/>
    </source>
</evidence>
<accession>A0A7K1Y5P5</accession>
<name>A0A7K1Y5P5_9SPHI</name>
<dbReference type="PANTHER" id="PTHR43883">
    <property type="entry name" value="SLR0207 PROTEIN"/>
    <property type="match status" value="1"/>
</dbReference>
<dbReference type="SUPFAM" id="SSF52540">
    <property type="entry name" value="P-loop containing nucleoside triphosphate hydrolases"/>
    <property type="match status" value="1"/>
</dbReference>
<organism evidence="1 2">
    <name type="scientific">Hufsiella arboris</name>
    <dbReference type="NCBI Taxonomy" id="2695275"/>
    <lineage>
        <taxon>Bacteria</taxon>
        <taxon>Pseudomonadati</taxon>
        <taxon>Bacteroidota</taxon>
        <taxon>Sphingobacteriia</taxon>
        <taxon>Sphingobacteriales</taxon>
        <taxon>Sphingobacteriaceae</taxon>
        <taxon>Hufsiella</taxon>
    </lineage>
</organism>
<evidence type="ECO:0000313" key="2">
    <source>
        <dbReference type="Proteomes" id="UP000466586"/>
    </source>
</evidence>
<proteinExistence type="predicted"/>
<dbReference type="InterPro" id="IPR027417">
    <property type="entry name" value="P-loop_NTPase"/>
</dbReference>
<dbReference type="RefSeq" id="WP_160842892.1">
    <property type="nucleotide sequence ID" value="NZ_WVHT01000001.1"/>
</dbReference>
<protein>
    <submittedName>
        <fullName evidence="1">AAA family ATPase</fullName>
    </submittedName>
</protein>